<keyword evidence="3" id="KW-1185">Reference proteome</keyword>
<dbReference type="Proteomes" id="UP000587991">
    <property type="component" value="Unassembled WGS sequence"/>
</dbReference>
<feature type="domain" description="PilZ" evidence="1">
    <location>
        <begin position="16"/>
        <end position="98"/>
    </location>
</feature>
<evidence type="ECO:0000313" key="2">
    <source>
        <dbReference type="EMBL" id="NLR75358.1"/>
    </source>
</evidence>
<gene>
    <name evidence="2" type="ORF">HF682_09325</name>
</gene>
<proteinExistence type="predicted"/>
<organism evidence="2 3">
    <name type="scientific">Leeia aquatica</name>
    <dbReference type="NCBI Taxonomy" id="2725557"/>
    <lineage>
        <taxon>Bacteria</taxon>
        <taxon>Pseudomonadati</taxon>
        <taxon>Pseudomonadota</taxon>
        <taxon>Betaproteobacteria</taxon>
        <taxon>Neisseriales</taxon>
        <taxon>Leeiaceae</taxon>
        <taxon>Leeia</taxon>
    </lineage>
</organism>
<accession>A0A847SDV5</accession>
<dbReference type="Pfam" id="PF07238">
    <property type="entry name" value="PilZ"/>
    <property type="match status" value="1"/>
</dbReference>
<evidence type="ECO:0000313" key="3">
    <source>
        <dbReference type="Proteomes" id="UP000587991"/>
    </source>
</evidence>
<dbReference type="Gene3D" id="2.40.10.220">
    <property type="entry name" value="predicted glycosyltransferase like domains"/>
    <property type="match status" value="1"/>
</dbReference>
<dbReference type="InterPro" id="IPR009875">
    <property type="entry name" value="PilZ_domain"/>
</dbReference>
<dbReference type="EMBL" id="JABAIM010000002">
    <property type="protein sequence ID" value="NLR75358.1"/>
    <property type="molecule type" value="Genomic_DNA"/>
</dbReference>
<comment type="caution">
    <text evidence="2">The sequence shown here is derived from an EMBL/GenBank/DDBJ whole genome shotgun (WGS) entry which is preliminary data.</text>
</comment>
<dbReference type="AlphaFoldDB" id="A0A847SDV5"/>
<dbReference type="RefSeq" id="WP_168877031.1">
    <property type="nucleotide sequence ID" value="NZ_JABAIM010000002.1"/>
</dbReference>
<dbReference type="GO" id="GO:0035438">
    <property type="term" value="F:cyclic-di-GMP binding"/>
    <property type="evidence" value="ECO:0007669"/>
    <property type="project" value="InterPro"/>
</dbReference>
<protein>
    <submittedName>
        <fullName evidence="2">Pilus assembly protein PilZ</fullName>
    </submittedName>
</protein>
<sequence length="121" mass="12998">MAEAPKAPLTRPGVMSLTIKEKASLYAAFMPFITGGGLFVPTPRQYSLGDEVFLLLTLLDEPTKYTVTGKVVWVTPQGAQGSRSQGIGVQFSNNEFGTAARNKIEGILGGHLQSNRSTHTM</sequence>
<evidence type="ECO:0000259" key="1">
    <source>
        <dbReference type="Pfam" id="PF07238"/>
    </source>
</evidence>
<reference evidence="2 3" key="1">
    <citation type="submission" date="2020-04" db="EMBL/GenBank/DDBJ databases">
        <title>Draft genome of Leeia sp. IMCC25680.</title>
        <authorList>
            <person name="Song J."/>
            <person name="Cho J.-C."/>
        </authorList>
    </citation>
    <scope>NUCLEOTIDE SEQUENCE [LARGE SCALE GENOMIC DNA]</scope>
    <source>
        <strain evidence="2 3">IMCC25680</strain>
    </source>
</reference>
<name>A0A847SDV5_9NEIS</name>